<dbReference type="Gene3D" id="3.60.130.30">
    <property type="match status" value="1"/>
</dbReference>
<evidence type="ECO:0000256" key="4">
    <source>
        <dbReference type="ARBA" id="ARBA00023002"/>
    </source>
</evidence>
<evidence type="ECO:0000313" key="8">
    <source>
        <dbReference type="Proteomes" id="UP000053558"/>
    </source>
</evidence>
<dbReference type="Pfam" id="PF12851">
    <property type="entry name" value="Tet_JBP"/>
    <property type="match status" value="1"/>
</dbReference>
<keyword evidence="8" id="KW-1185">Reference proteome</keyword>
<organism evidence="7 8">
    <name type="scientific">Coniophora puteana (strain RWD-64-598)</name>
    <name type="common">Brown rot fungus</name>
    <dbReference type="NCBI Taxonomy" id="741705"/>
    <lineage>
        <taxon>Eukaryota</taxon>
        <taxon>Fungi</taxon>
        <taxon>Dikarya</taxon>
        <taxon>Basidiomycota</taxon>
        <taxon>Agaricomycotina</taxon>
        <taxon>Agaricomycetes</taxon>
        <taxon>Agaricomycetidae</taxon>
        <taxon>Boletales</taxon>
        <taxon>Coniophorineae</taxon>
        <taxon>Coniophoraceae</taxon>
        <taxon>Coniophora</taxon>
    </lineage>
</organism>
<evidence type="ECO:0000313" key="7">
    <source>
        <dbReference type="EMBL" id="EIW87369.1"/>
    </source>
</evidence>
<feature type="domain" description="2OGFeDO JBP1/TET oxygenase" evidence="6">
    <location>
        <begin position="158"/>
        <end position="280"/>
    </location>
</feature>
<gene>
    <name evidence="7" type="ORF">CONPUDRAFT_45366</name>
</gene>
<keyword evidence="2" id="KW-0479">Metal-binding</keyword>
<dbReference type="AlphaFoldDB" id="A0A5M3N7E8"/>
<dbReference type="RefSeq" id="XP_007762514.1">
    <property type="nucleotide sequence ID" value="XM_007764324.1"/>
</dbReference>
<dbReference type="OMA" id="RETIFHR"/>
<keyword evidence="4" id="KW-0560">Oxidoreductase</keyword>
<dbReference type="GeneID" id="19207065"/>
<dbReference type="GO" id="GO:0046872">
    <property type="term" value="F:metal ion binding"/>
    <property type="evidence" value="ECO:0007669"/>
    <property type="project" value="UniProtKB-KW"/>
</dbReference>
<dbReference type="InterPro" id="IPR024779">
    <property type="entry name" value="2OGFeDO_JBP1/TET_oxygenase_dom"/>
</dbReference>
<evidence type="ECO:0000259" key="6">
    <source>
        <dbReference type="Pfam" id="PF12851"/>
    </source>
</evidence>
<dbReference type="Proteomes" id="UP000053558">
    <property type="component" value="Unassembled WGS sequence"/>
</dbReference>
<evidence type="ECO:0000256" key="3">
    <source>
        <dbReference type="ARBA" id="ARBA00022964"/>
    </source>
</evidence>
<protein>
    <recommendedName>
        <fullName evidence="6">2OGFeDO JBP1/TET oxygenase domain-containing protein</fullName>
    </recommendedName>
</protein>
<proteinExistence type="predicted"/>
<evidence type="ECO:0000256" key="2">
    <source>
        <dbReference type="ARBA" id="ARBA00022723"/>
    </source>
</evidence>
<comment type="cofactor">
    <cofactor evidence="1">
        <name>Fe(2+)</name>
        <dbReference type="ChEBI" id="CHEBI:29033"/>
    </cofactor>
</comment>
<sequence length="305" mass="33899">MYPPKETLLEALKPHLSYPAGKCPWKSTIPDPFTGRLWAWLPFKLADQSGRIILWYLPGLLTDARQQDMLDALRTLGTVLARGKSNPDPSSTSRSTKEWRRNGVLFNPDVPAHGVPSGGMSVSAGWYHKPQDVCSYLPKAAVLLERNPSVADWARSSAETFALMSGILALVHPTQYEEGLRCMRKLARESLTPDIVGDWECVFTAISVMVNRETIFHREGQGHYEWYNILATYGSYLCGQLSFPGIGIDLDSRPGTVVAFCGNILRHGAPRCIGERVCLAYDMREAVHRWAATGPAQWSRGPNPT</sequence>
<dbReference type="KEGG" id="cput:CONPUDRAFT_45366"/>
<keyword evidence="3" id="KW-0223">Dioxygenase</keyword>
<keyword evidence="5" id="KW-0408">Iron</keyword>
<dbReference type="GO" id="GO:0051213">
    <property type="term" value="F:dioxygenase activity"/>
    <property type="evidence" value="ECO:0007669"/>
    <property type="project" value="UniProtKB-KW"/>
</dbReference>
<accession>A0A5M3N7E8</accession>
<evidence type="ECO:0000256" key="5">
    <source>
        <dbReference type="ARBA" id="ARBA00023004"/>
    </source>
</evidence>
<reference evidence="8" key="1">
    <citation type="journal article" date="2012" name="Science">
        <title>The Paleozoic origin of enzymatic lignin decomposition reconstructed from 31 fungal genomes.</title>
        <authorList>
            <person name="Floudas D."/>
            <person name="Binder M."/>
            <person name="Riley R."/>
            <person name="Barry K."/>
            <person name="Blanchette R.A."/>
            <person name="Henrissat B."/>
            <person name="Martinez A.T."/>
            <person name="Otillar R."/>
            <person name="Spatafora J.W."/>
            <person name="Yadav J.S."/>
            <person name="Aerts A."/>
            <person name="Benoit I."/>
            <person name="Boyd A."/>
            <person name="Carlson A."/>
            <person name="Copeland A."/>
            <person name="Coutinho P.M."/>
            <person name="de Vries R.P."/>
            <person name="Ferreira P."/>
            <person name="Findley K."/>
            <person name="Foster B."/>
            <person name="Gaskell J."/>
            <person name="Glotzer D."/>
            <person name="Gorecki P."/>
            <person name="Heitman J."/>
            <person name="Hesse C."/>
            <person name="Hori C."/>
            <person name="Igarashi K."/>
            <person name="Jurgens J.A."/>
            <person name="Kallen N."/>
            <person name="Kersten P."/>
            <person name="Kohler A."/>
            <person name="Kuees U."/>
            <person name="Kumar T.K.A."/>
            <person name="Kuo A."/>
            <person name="LaButti K."/>
            <person name="Larrondo L.F."/>
            <person name="Lindquist E."/>
            <person name="Ling A."/>
            <person name="Lombard V."/>
            <person name="Lucas S."/>
            <person name="Lundell T."/>
            <person name="Martin R."/>
            <person name="McLaughlin D.J."/>
            <person name="Morgenstern I."/>
            <person name="Morin E."/>
            <person name="Murat C."/>
            <person name="Nagy L.G."/>
            <person name="Nolan M."/>
            <person name="Ohm R.A."/>
            <person name="Patyshakuliyeva A."/>
            <person name="Rokas A."/>
            <person name="Ruiz-Duenas F.J."/>
            <person name="Sabat G."/>
            <person name="Salamov A."/>
            <person name="Samejima M."/>
            <person name="Schmutz J."/>
            <person name="Slot J.C."/>
            <person name="St John F."/>
            <person name="Stenlid J."/>
            <person name="Sun H."/>
            <person name="Sun S."/>
            <person name="Syed K."/>
            <person name="Tsang A."/>
            <person name="Wiebenga A."/>
            <person name="Young D."/>
            <person name="Pisabarro A."/>
            <person name="Eastwood D.C."/>
            <person name="Martin F."/>
            <person name="Cullen D."/>
            <person name="Grigoriev I.V."/>
            <person name="Hibbett D.S."/>
        </authorList>
    </citation>
    <scope>NUCLEOTIDE SEQUENCE [LARGE SCALE GENOMIC DNA]</scope>
    <source>
        <strain evidence="8">RWD-64-598 SS2</strain>
    </source>
</reference>
<comment type="caution">
    <text evidence="7">The sequence shown here is derived from an EMBL/GenBank/DDBJ whole genome shotgun (WGS) entry which is preliminary data.</text>
</comment>
<evidence type="ECO:0000256" key="1">
    <source>
        <dbReference type="ARBA" id="ARBA00001954"/>
    </source>
</evidence>
<dbReference type="OrthoDB" id="2692579at2759"/>
<name>A0A5M3N7E8_CONPW</name>
<dbReference type="EMBL" id="JH711573">
    <property type="protein sequence ID" value="EIW87369.1"/>
    <property type="molecule type" value="Genomic_DNA"/>
</dbReference>